<dbReference type="AlphaFoldDB" id="A0A7Y3WTR9"/>
<protein>
    <submittedName>
        <fullName evidence="4">TetR/AcrR family transcriptional regulator</fullName>
    </submittedName>
</protein>
<dbReference type="PROSITE" id="PS50977">
    <property type="entry name" value="HTH_TETR_2"/>
    <property type="match status" value="1"/>
</dbReference>
<organism evidence="4 5">
    <name type="scientific">Clostridium estertheticum</name>
    <dbReference type="NCBI Taxonomy" id="238834"/>
    <lineage>
        <taxon>Bacteria</taxon>
        <taxon>Bacillati</taxon>
        <taxon>Bacillota</taxon>
        <taxon>Clostridia</taxon>
        <taxon>Eubacteriales</taxon>
        <taxon>Clostridiaceae</taxon>
        <taxon>Clostridium</taxon>
    </lineage>
</organism>
<dbReference type="PROSITE" id="PS01081">
    <property type="entry name" value="HTH_TETR_1"/>
    <property type="match status" value="1"/>
</dbReference>
<gene>
    <name evidence="4" type="ORF">HLQ16_15880</name>
</gene>
<proteinExistence type="predicted"/>
<dbReference type="RefSeq" id="WP_171298059.1">
    <property type="nucleotide sequence ID" value="NZ_CP087098.1"/>
</dbReference>
<dbReference type="InterPro" id="IPR009057">
    <property type="entry name" value="Homeodomain-like_sf"/>
</dbReference>
<evidence type="ECO:0000256" key="1">
    <source>
        <dbReference type="ARBA" id="ARBA00023125"/>
    </source>
</evidence>
<dbReference type="Gene3D" id="1.10.357.10">
    <property type="entry name" value="Tetracycline Repressor, domain 2"/>
    <property type="match status" value="1"/>
</dbReference>
<evidence type="ECO:0000259" key="3">
    <source>
        <dbReference type="PROSITE" id="PS50977"/>
    </source>
</evidence>
<evidence type="ECO:0000256" key="2">
    <source>
        <dbReference type="PROSITE-ProRule" id="PRU00335"/>
    </source>
</evidence>
<accession>A0A7Y3WTR9</accession>
<sequence length="198" mass="22661">MANERTLKQKLNKSKILDATVQLLKEKGVEKVTVRNVCAKADIAVGTFYYYFKNKDDLMFCFVSEGFYDADLRSPENNITGRIIELYMTLINHYRQLGLPFMKSFYSNNNLALSAYMTETDGKFQMNSILAKSEDEMEKACKLGLIVEGTDLHMICKDLCTIIKGSVFEWCLCNGSMDIETVVSRIITRYLDGYLVKK</sequence>
<keyword evidence="1 2" id="KW-0238">DNA-binding</keyword>
<dbReference type="GO" id="GO:0003677">
    <property type="term" value="F:DNA binding"/>
    <property type="evidence" value="ECO:0007669"/>
    <property type="project" value="UniProtKB-UniRule"/>
</dbReference>
<dbReference type="EMBL" id="JABEYB010000012">
    <property type="protein sequence ID" value="NNU77416.1"/>
    <property type="molecule type" value="Genomic_DNA"/>
</dbReference>
<comment type="caution">
    <text evidence="4">The sequence shown here is derived from an EMBL/GenBank/DDBJ whole genome shotgun (WGS) entry which is preliminary data.</text>
</comment>
<feature type="domain" description="HTH tetR-type" evidence="3">
    <location>
        <begin position="10"/>
        <end position="70"/>
    </location>
</feature>
<dbReference type="SUPFAM" id="SSF46689">
    <property type="entry name" value="Homeodomain-like"/>
    <property type="match status" value="1"/>
</dbReference>
<dbReference type="PANTHER" id="PTHR43479">
    <property type="entry name" value="ACREF/ENVCD OPERON REPRESSOR-RELATED"/>
    <property type="match status" value="1"/>
</dbReference>
<dbReference type="InterPro" id="IPR023772">
    <property type="entry name" value="DNA-bd_HTH_TetR-type_CS"/>
</dbReference>
<reference evidence="4 5" key="1">
    <citation type="submission" date="2020-05" db="EMBL/GenBank/DDBJ databases">
        <title>Complete genome of Clostridium estertheticum subspecies estertheticum, isolated from Vacuum packed lamb meat from New Zealand imported to Switzerland.</title>
        <authorList>
            <person name="Wambui J."/>
            <person name="Stevens M.J.A."/>
            <person name="Stephan R."/>
        </authorList>
    </citation>
    <scope>NUCLEOTIDE SEQUENCE [LARGE SCALE GENOMIC DNA]</scope>
    <source>
        <strain evidence="4 5">CEST001</strain>
    </source>
</reference>
<dbReference type="InterPro" id="IPR001647">
    <property type="entry name" value="HTH_TetR"/>
</dbReference>
<dbReference type="Proteomes" id="UP000531659">
    <property type="component" value="Unassembled WGS sequence"/>
</dbReference>
<dbReference type="PANTHER" id="PTHR43479:SF11">
    <property type="entry name" value="ACREF_ENVCD OPERON REPRESSOR-RELATED"/>
    <property type="match status" value="1"/>
</dbReference>
<dbReference type="Pfam" id="PF00440">
    <property type="entry name" value="TetR_N"/>
    <property type="match status" value="1"/>
</dbReference>
<dbReference type="InterPro" id="IPR050624">
    <property type="entry name" value="HTH-type_Tx_Regulator"/>
</dbReference>
<name>A0A7Y3WTR9_9CLOT</name>
<evidence type="ECO:0000313" key="4">
    <source>
        <dbReference type="EMBL" id="NNU77416.1"/>
    </source>
</evidence>
<dbReference type="PRINTS" id="PR00455">
    <property type="entry name" value="HTHTETR"/>
</dbReference>
<feature type="DNA-binding region" description="H-T-H motif" evidence="2">
    <location>
        <begin position="33"/>
        <end position="52"/>
    </location>
</feature>
<evidence type="ECO:0000313" key="5">
    <source>
        <dbReference type="Proteomes" id="UP000531659"/>
    </source>
</evidence>